<sequence>MRILQEEDRFSPSRMAIAASVLSGAHNPSPVSRCSPAPSRQASPTPQLTEFSPPPDEGDSRGLSSLVNLPCVAYRPRFSREQLSHQRKAPQATQTRQTSTDSYDLPAKAGSPCNGPETLVSRDSAMPIAATASYQIPAETLVDRRSCSQTPDTDPSRRTKTSDQLSILLEAASPNPYRKPPPRRGSSLLIESLRKSSGSTNSHPLSYDCHLPNELLMKTPPHSANLNFDDSECVLVSPMTDIDPDGPSPPPNSLSTVSPGGSKRPQGSPVTPSLSRQPSPLRSPSHSASSNLQPSSRPNEFLVDDSRSSRSRAQVTAPLVAHRP</sequence>
<keyword evidence="3" id="KW-1185">Reference proteome</keyword>
<feature type="region of interest" description="Disordered" evidence="1">
    <location>
        <begin position="237"/>
        <end position="324"/>
    </location>
</feature>
<organism evidence="2 3">
    <name type="scientific">Tremella mesenterica</name>
    <name type="common">Jelly fungus</name>
    <dbReference type="NCBI Taxonomy" id="5217"/>
    <lineage>
        <taxon>Eukaryota</taxon>
        <taxon>Fungi</taxon>
        <taxon>Dikarya</taxon>
        <taxon>Basidiomycota</taxon>
        <taxon>Agaricomycotina</taxon>
        <taxon>Tremellomycetes</taxon>
        <taxon>Tremellales</taxon>
        <taxon>Tremellaceae</taxon>
        <taxon>Tremella</taxon>
    </lineage>
</organism>
<feature type="region of interest" description="Disordered" evidence="1">
    <location>
        <begin position="21"/>
        <end position="64"/>
    </location>
</feature>
<reference evidence="2 3" key="1">
    <citation type="submission" date="2016-06" db="EMBL/GenBank/DDBJ databases">
        <title>Evolution of pathogenesis and genome organization in the Tremellales.</title>
        <authorList>
            <person name="Cuomo C."/>
            <person name="Litvintseva A."/>
            <person name="Heitman J."/>
            <person name="Chen Y."/>
            <person name="Sun S."/>
            <person name="Springer D."/>
            <person name="Dromer F."/>
            <person name="Young S."/>
            <person name="Zeng Q."/>
            <person name="Chapman S."/>
            <person name="Gujja S."/>
            <person name="Saif S."/>
            <person name="Birren B."/>
        </authorList>
    </citation>
    <scope>NUCLEOTIDE SEQUENCE [LARGE SCALE GENOMIC DNA]</scope>
    <source>
        <strain evidence="2 3">ATCC 28783</strain>
    </source>
</reference>
<evidence type="ECO:0000313" key="2">
    <source>
        <dbReference type="EMBL" id="RXK37032.1"/>
    </source>
</evidence>
<dbReference type="Proteomes" id="UP000289152">
    <property type="component" value="Unassembled WGS sequence"/>
</dbReference>
<dbReference type="InParanoid" id="A0A4Q1BHG5"/>
<protein>
    <submittedName>
        <fullName evidence="2">Uncharacterized protein</fullName>
    </submittedName>
</protein>
<comment type="caution">
    <text evidence="2">The sequence shown here is derived from an EMBL/GenBank/DDBJ whole genome shotgun (WGS) entry which is preliminary data.</text>
</comment>
<gene>
    <name evidence="2" type="ORF">M231_05691</name>
</gene>
<proteinExistence type="predicted"/>
<name>A0A4Q1BHG5_TREME</name>
<feature type="compositionally biased region" description="Polar residues" evidence="1">
    <location>
        <begin position="38"/>
        <end position="50"/>
    </location>
</feature>
<feature type="compositionally biased region" description="Low complexity" evidence="1">
    <location>
        <begin position="272"/>
        <end position="290"/>
    </location>
</feature>
<feature type="region of interest" description="Disordered" evidence="1">
    <location>
        <begin position="141"/>
        <end position="163"/>
    </location>
</feature>
<dbReference type="AlphaFoldDB" id="A0A4Q1BHG5"/>
<feature type="compositionally biased region" description="Polar residues" evidence="1">
    <location>
        <begin position="91"/>
        <end position="102"/>
    </location>
</feature>
<evidence type="ECO:0000313" key="3">
    <source>
        <dbReference type="Proteomes" id="UP000289152"/>
    </source>
</evidence>
<feature type="region of interest" description="Disordered" evidence="1">
    <location>
        <begin position="78"/>
        <end position="120"/>
    </location>
</feature>
<accession>A0A4Q1BHG5</accession>
<evidence type="ECO:0000256" key="1">
    <source>
        <dbReference type="SAM" id="MobiDB-lite"/>
    </source>
</evidence>
<dbReference type="EMBL" id="SDIL01000079">
    <property type="protein sequence ID" value="RXK37032.1"/>
    <property type="molecule type" value="Genomic_DNA"/>
</dbReference>